<dbReference type="GO" id="GO:0005777">
    <property type="term" value="C:peroxisome"/>
    <property type="evidence" value="ECO:0007669"/>
    <property type="project" value="TreeGrafter"/>
</dbReference>
<evidence type="ECO:0000259" key="6">
    <source>
        <dbReference type="Pfam" id="PF03015"/>
    </source>
</evidence>
<dbReference type="InterPro" id="IPR013120">
    <property type="entry name" value="FAR_NAD-bd"/>
</dbReference>
<dbReference type="PANTHER" id="PTHR11011:SF45">
    <property type="entry name" value="FATTY ACYL-COA REDUCTASE CG8306-RELATED"/>
    <property type="match status" value="1"/>
</dbReference>
<dbReference type="GO" id="GO:0080019">
    <property type="term" value="F:alcohol-forming very long-chain fatty acyl-CoA reductase activity"/>
    <property type="evidence" value="ECO:0007669"/>
    <property type="project" value="InterPro"/>
</dbReference>
<dbReference type="EMBL" id="GGYP01005572">
    <property type="protein sequence ID" value="MDE50343.1"/>
    <property type="molecule type" value="Transcribed_RNA"/>
</dbReference>
<keyword evidence="4" id="KW-0560">Oxidoreductase</keyword>
<feature type="domain" description="Fatty acyl-CoA reductase C-terminal" evidence="6">
    <location>
        <begin position="488"/>
        <end position="555"/>
    </location>
</feature>
<reference evidence="8" key="1">
    <citation type="submission" date="2018-10" db="EMBL/GenBank/DDBJ databases">
        <title>Transcriptome assembly of Aceria tosichella (Wheat curl mite) Type 2.</title>
        <authorList>
            <person name="Scully E.D."/>
            <person name="Geib S.M."/>
            <person name="Palmer N.A."/>
            <person name="Gupta A.K."/>
            <person name="Sarath G."/>
            <person name="Tatineni S."/>
        </authorList>
    </citation>
    <scope>NUCLEOTIDE SEQUENCE</scope>
    <source>
        <strain evidence="8">LincolnNE</strain>
    </source>
</reference>
<organism evidence="8">
    <name type="scientific">Aceria tosichella</name>
    <name type="common">wheat curl mite</name>
    <dbReference type="NCBI Taxonomy" id="561515"/>
    <lineage>
        <taxon>Eukaryota</taxon>
        <taxon>Metazoa</taxon>
        <taxon>Ecdysozoa</taxon>
        <taxon>Arthropoda</taxon>
        <taxon>Chelicerata</taxon>
        <taxon>Arachnida</taxon>
        <taxon>Acari</taxon>
        <taxon>Acariformes</taxon>
        <taxon>Trombidiformes</taxon>
        <taxon>Prostigmata</taxon>
        <taxon>Eupodina</taxon>
        <taxon>Eriophyoidea</taxon>
        <taxon>Eriophyidae</taxon>
        <taxon>Eriophyinae</taxon>
        <taxon>Aceriini</taxon>
        <taxon>Aceria</taxon>
    </lineage>
</organism>
<dbReference type="Gene3D" id="3.40.50.720">
    <property type="entry name" value="NAD(P)-binding Rossmann-like Domain"/>
    <property type="match status" value="1"/>
</dbReference>
<keyword evidence="2 4" id="KW-0444">Lipid biosynthesis</keyword>
<keyword evidence="4" id="KW-1133">Transmembrane helix</keyword>
<keyword evidence="4" id="KW-0472">Membrane</keyword>
<evidence type="ECO:0000256" key="1">
    <source>
        <dbReference type="ARBA" id="ARBA00005928"/>
    </source>
</evidence>
<evidence type="ECO:0000256" key="2">
    <source>
        <dbReference type="ARBA" id="ARBA00022516"/>
    </source>
</evidence>
<name>A0A6G1SKA6_9ACAR</name>
<keyword evidence="3 4" id="KW-0443">Lipid metabolism</keyword>
<dbReference type="GO" id="GO:0102965">
    <property type="term" value="F:alcohol-forming long-chain fatty acyl-CoA reductase activity"/>
    <property type="evidence" value="ECO:0007669"/>
    <property type="project" value="UniProtKB-EC"/>
</dbReference>
<accession>A0A6G1SKA6</accession>
<protein>
    <recommendedName>
        <fullName evidence="4">Fatty acyl-CoA reductase</fullName>
        <ecNumber evidence="4">1.2.1.84</ecNumber>
    </recommendedName>
</protein>
<evidence type="ECO:0000256" key="5">
    <source>
        <dbReference type="SAM" id="MobiDB-lite"/>
    </source>
</evidence>
<dbReference type="Pfam" id="PF03015">
    <property type="entry name" value="Sterile"/>
    <property type="match status" value="1"/>
</dbReference>
<proteinExistence type="inferred from homology"/>
<feature type="domain" description="Thioester reductase (TE)" evidence="7">
    <location>
        <begin position="47"/>
        <end position="329"/>
    </location>
</feature>
<dbReference type="AlphaFoldDB" id="A0A6G1SKA6"/>
<dbReference type="InterPro" id="IPR033640">
    <property type="entry name" value="FAR_C"/>
</dbReference>
<dbReference type="InterPro" id="IPR026055">
    <property type="entry name" value="FAR"/>
</dbReference>
<dbReference type="CDD" id="cd09071">
    <property type="entry name" value="FAR_C"/>
    <property type="match status" value="1"/>
</dbReference>
<dbReference type="EC" id="1.2.1.84" evidence="4"/>
<dbReference type="PANTHER" id="PTHR11011">
    <property type="entry name" value="MALE STERILITY PROTEIN 2-RELATED"/>
    <property type="match status" value="1"/>
</dbReference>
<evidence type="ECO:0000313" key="8">
    <source>
        <dbReference type="EMBL" id="MDE50343.1"/>
    </source>
</evidence>
<comment type="similarity">
    <text evidence="1 4">Belongs to the fatty acyl-CoA reductase family.</text>
</comment>
<keyword evidence="4" id="KW-0521">NADP</keyword>
<dbReference type="InterPro" id="IPR036291">
    <property type="entry name" value="NAD(P)-bd_dom_sf"/>
</dbReference>
<feature type="transmembrane region" description="Helical" evidence="4">
    <location>
        <begin position="572"/>
        <end position="594"/>
    </location>
</feature>
<gene>
    <name evidence="8" type="primary">far1</name>
    <name evidence="8" type="ORF">g.13805</name>
</gene>
<evidence type="ECO:0000256" key="4">
    <source>
        <dbReference type="RuleBase" id="RU363097"/>
    </source>
</evidence>
<comment type="function">
    <text evidence="4">Catalyzes the reduction of fatty acyl-CoA to fatty alcohols.</text>
</comment>
<dbReference type="GO" id="GO:0035336">
    <property type="term" value="P:long-chain fatty-acyl-CoA metabolic process"/>
    <property type="evidence" value="ECO:0007669"/>
    <property type="project" value="TreeGrafter"/>
</dbReference>
<sequence length="595" mass="67718">MQSNKVNKVRRASASEEEQQMPPPPTPSDVCDQSQIVEFYAGRCVLVTGGSGFLGKLIIEKLLRTCTEIRKIFVLIRPKKNKSPHERLNELLKSAIFDRLKLECNEPDSPRSSFEQLRSKLIVLEGCLEEPYLGLNAEQLLQLADEVSVIIHSAAIVSFVGKLRLSTDVNLLGTYNVLELACKLPKLCALIHVSTSYSNCVRKTVNEHIYPVNINPLSLLELAKILEDSLFESLRSKLIGQHPNNYTYTKQLAENLCAQFAVGPHQLPVLVCRPSIIVSTLDEPIKGFVDNRNAGNGVFDGVTRGLLHAIQGREEALMDLVPADLVSNCVIALAWFADLYHKVRLRKERPAESYTNNSRIQIDSPELERKMIKYYEVRKDIVLPMATRVGLDEALAQVPVVHVTSGVENPVTYAKMMSLISEQTLKYPSTDLFRKPGTSIIENYYLHRIACALSHTLKGKLMDYFCKPPQVFIGSGKSKMVSSWSMQFARCDNLMSVLPYFFMNSFKFDPNSRQKLIDEFMNNEDRRLFNCDFRRLDWSSYSRDITLGIRRHLIGESDDTLPMARQRLKYTLWRNSLIQIMSIALISYIFYMLLF</sequence>
<dbReference type="CDD" id="cd05236">
    <property type="entry name" value="FAR-N_SDR_e"/>
    <property type="match status" value="1"/>
</dbReference>
<comment type="catalytic activity">
    <reaction evidence="4">
        <text>a long-chain fatty acyl-CoA + 2 NADPH + 2 H(+) = a long-chain primary fatty alcohol + 2 NADP(+) + CoA</text>
        <dbReference type="Rhea" id="RHEA:52716"/>
        <dbReference type="ChEBI" id="CHEBI:15378"/>
        <dbReference type="ChEBI" id="CHEBI:57287"/>
        <dbReference type="ChEBI" id="CHEBI:57783"/>
        <dbReference type="ChEBI" id="CHEBI:58349"/>
        <dbReference type="ChEBI" id="CHEBI:77396"/>
        <dbReference type="ChEBI" id="CHEBI:83139"/>
        <dbReference type="EC" id="1.2.1.84"/>
    </reaction>
</comment>
<evidence type="ECO:0000259" key="7">
    <source>
        <dbReference type="Pfam" id="PF07993"/>
    </source>
</evidence>
<keyword evidence="4" id="KW-0812">Transmembrane</keyword>
<evidence type="ECO:0000256" key="3">
    <source>
        <dbReference type="ARBA" id="ARBA00023098"/>
    </source>
</evidence>
<feature type="region of interest" description="Disordered" evidence="5">
    <location>
        <begin position="1"/>
        <end position="29"/>
    </location>
</feature>
<dbReference type="SUPFAM" id="SSF51735">
    <property type="entry name" value="NAD(P)-binding Rossmann-fold domains"/>
    <property type="match status" value="1"/>
</dbReference>
<dbReference type="Pfam" id="PF07993">
    <property type="entry name" value="NAD_binding_4"/>
    <property type="match status" value="1"/>
</dbReference>